<dbReference type="AlphaFoldDB" id="A0A840RTD1"/>
<reference evidence="1 2" key="1">
    <citation type="submission" date="2020-08" db="EMBL/GenBank/DDBJ databases">
        <title>Genomic Encyclopedia of Type Strains, Phase IV (KMG-IV): sequencing the most valuable type-strain genomes for metagenomic binning, comparative biology and taxonomic classification.</title>
        <authorList>
            <person name="Goeker M."/>
        </authorList>
    </citation>
    <scope>NUCLEOTIDE SEQUENCE [LARGE SCALE GENOMIC DNA]</scope>
    <source>
        <strain evidence="1 2">DSM 23240</strain>
    </source>
</reference>
<protein>
    <recommendedName>
        <fullName evidence="3">DUF4404 family protein</fullName>
    </recommendedName>
</protein>
<sequence length="99" mass="10869">MSIDNLKESLQKLHVTLENGAPVDPETRALLQTLDADIQRVLSNNDVALASTAVEVTNDEPSSDLVKQAQKISARLAVRHPHLEPVFRDIADMLTKMGI</sequence>
<evidence type="ECO:0000313" key="2">
    <source>
        <dbReference type="Proteomes" id="UP000571084"/>
    </source>
</evidence>
<dbReference type="InterPro" id="IPR025516">
    <property type="entry name" value="DUF4404"/>
</dbReference>
<dbReference type="Proteomes" id="UP000571084">
    <property type="component" value="Unassembled WGS sequence"/>
</dbReference>
<gene>
    <name evidence="1" type="ORF">HNR39_001551</name>
</gene>
<proteinExistence type="predicted"/>
<organism evidence="1 2">
    <name type="scientific">Glaciimonas immobilis</name>
    <dbReference type="NCBI Taxonomy" id="728004"/>
    <lineage>
        <taxon>Bacteria</taxon>
        <taxon>Pseudomonadati</taxon>
        <taxon>Pseudomonadota</taxon>
        <taxon>Betaproteobacteria</taxon>
        <taxon>Burkholderiales</taxon>
        <taxon>Oxalobacteraceae</taxon>
        <taxon>Glaciimonas</taxon>
    </lineage>
</organism>
<comment type="caution">
    <text evidence="1">The sequence shown here is derived from an EMBL/GenBank/DDBJ whole genome shotgun (WGS) entry which is preliminary data.</text>
</comment>
<dbReference type="EMBL" id="JACHHQ010000003">
    <property type="protein sequence ID" value="MBB5199719.1"/>
    <property type="molecule type" value="Genomic_DNA"/>
</dbReference>
<accession>A0A840RTD1</accession>
<evidence type="ECO:0000313" key="1">
    <source>
        <dbReference type="EMBL" id="MBB5199719.1"/>
    </source>
</evidence>
<evidence type="ECO:0008006" key="3">
    <source>
        <dbReference type="Google" id="ProtNLM"/>
    </source>
</evidence>
<keyword evidence="2" id="KW-1185">Reference proteome</keyword>
<name>A0A840RTD1_9BURK</name>
<dbReference type="RefSeq" id="WP_168056112.1">
    <property type="nucleotide sequence ID" value="NZ_JAAOZT010000009.1"/>
</dbReference>
<dbReference type="Pfam" id="PF14357">
    <property type="entry name" value="DUF4404"/>
    <property type="match status" value="1"/>
</dbReference>